<gene>
    <name evidence="2" type="ORF">A9F13_03g03663</name>
</gene>
<sequence length="665" mass="75825">MSESSRSINHKLNELLSKSSVSKSKLDVDLSLSYSATLKANILGKDKQEKVNSIVVLAKLLDCISVSGSEVTSPQYTEILDETLFNSLFSIVSTKMSTETYKAILKIALITIFKGPYPPDFGDNSIDIHLPLYKSLITYLDAIDVITEKLYLSDTKILLNSIKFVTELINIALRTNYDRIITIAGRLKHVKFFSTVGNLIETTDASILEAISALEKSYFNLNEYLRKTRFDLSLESHQVMLNNLFIYLDVSLNEFGTPASTEEYVKAGFTANPRKFVVDNFSILLAMDLKVFLKDPVMTFKKKFHEELMMSDHKRTFPLYLFISKCTDLWLSTFDNKEKYPHINVHILSWELMIYYSMNNALVLWQETKSHVERTEDIDGIVQMLVVNIDFLEHSLATNDNIEDCLQVFTARTPDEIRHGQFSENKAAISSTWAPRFQEFDRILAQEVFDFVCEQRAIQLLKGSWVHTEAHADYLFKGHRKTGDGPNYYFILLSPNRKSIFYKGYDEISSLKPSFEEMESQAIDLKQIAGFKSIKIGNSVGEEDQQKISSLVSVKGTISYEKITLLDRNHKALLSFYTDSQDNKAIWLDGLKMLKGITDKRELSAETFAQIQSLVEIRKSTQLLALGDSQFGQVVMDSDEDDDDDEDDYYDLVELATVSSGFHFS</sequence>
<evidence type="ECO:0000313" key="3">
    <source>
        <dbReference type="Proteomes" id="UP000195602"/>
    </source>
</evidence>
<dbReference type="EMBL" id="LYUB02000003">
    <property type="protein sequence ID" value="OVF10210.1"/>
    <property type="molecule type" value="Genomic_DNA"/>
</dbReference>
<dbReference type="KEGG" id="clus:A9F13_03g03663"/>
<dbReference type="Proteomes" id="UP000195602">
    <property type="component" value="Unassembled WGS sequence"/>
</dbReference>
<organism evidence="2 3">
    <name type="scientific">Clavispora lusitaniae</name>
    <name type="common">Candida lusitaniae</name>
    <dbReference type="NCBI Taxonomy" id="36911"/>
    <lineage>
        <taxon>Eukaryota</taxon>
        <taxon>Fungi</taxon>
        <taxon>Dikarya</taxon>
        <taxon>Ascomycota</taxon>
        <taxon>Saccharomycotina</taxon>
        <taxon>Pichiomycetes</taxon>
        <taxon>Metschnikowiaceae</taxon>
        <taxon>Clavispora</taxon>
    </lineage>
</organism>
<protein>
    <recommendedName>
        <fullName evidence="1">PH domain-containing protein</fullName>
    </recommendedName>
</protein>
<feature type="domain" description="PH" evidence="1">
    <location>
        <begin position="452"/>
        <end position="596"/>
    </location>
</feature>
<comment type="caution">
    <text evidence="2">The sequence shown here is derived from an EMBL/GenBank/DDBJ whole genome shotgun (WGS) entry which is preliminary data.</text>
</comment>
<dbReference type="InterPro" id="IPR001849">
    <property type="entry name" value="PH_domain"/>
</dbReference>
<evidence type="ECO:0000313" key="2">
    <source>
        <dbReference type="EMBL" id="OVF10210.1"/>
    </source>
</evidence>
<name>A0AA91Q2S4_CLALS</name>
<reference evidence="2 3" key="1">
    <citation type="submission" date="2017-04" db="EMBL/GenBank/DDBJ databases">
        <title>Draft genome of the yeast Clavispora lusitaniae type strain CBS 6936.</title>
        <authorList>
            <person name="Durrens P."/>
            <person name="Klopp C."/>
            <person name="Biteau N."/>
            <person name="Fitton-Ouhabi V."/>
            <person name="Dementhon K."/>
            <person name="Accoceberry I."/>
            <person name="Sherman D.J."/>
            <person name="Noel T."/>
        </authorList>
    </citation>
    <scope>NUCLEOTIDE SEQUENCE [LARGE SCALE GENOMIC DNA]</scope>
    <source>
        <strain evidence="2 3">CBS 6936</strain>
    </source>
</reference>
<dbReference type="AlphaFoldDB" id="A0AA91Q2S4"/>
<evidence type="ECO:0000259" key="1">
    <source>
        <dbReference type="Pfam" id="PF16457"/>
    </source>
</evidence>
<proteinExistence type="predicted"/>
<dbReference type="InterPro" id="IPR011993">
    <property type="entry name" value="PH-like_dom_sf"/>
</dbReference>
<accession>A0AA91Q2S4</accession>
<dbReference type="Pfam" id="PF16457">
    <property type="entry name" value="PH_12"/>
    <property type="match status" value="1"/>
</dbReference>
<dbReference type="Gene3D" id="2.30.29.30">
    <property type="entry name" value="Pleckstrin-homology domain (PH domain)/Phosphotyrosine-binding domain (PTB)"/>
    <property type="match status" value="1"/>
</dbReference>